<dbReference type="Pfam" id="PF03692">
    <property type="entry name" value="CxxCxxCC"/>
    <property type="match status" value="1"/>
</dbReference>
<accession>A0A9E8KKC9</accession>
<keyword evidence="3" id="KW-1185">Reference proteome</keyword>
<dbReference type="EMBL" id="CP101527">
    <property type="protein sequence ID" value="UZW75996.1"/>
    <property type="molecule type" value="Genomic_DNA"/>
</dbReference>
<organism evidence="2 3">
    <name type="scientific">Alkalimarinus sediminis</name>
    <dbReference type="NCBI Taxonomy" id="1632866"/>
    <lineage>
        <taxon>Bacteria</taxon>
        <taxon>Pseudomonadati</taxon>
        <taxon>Pseudomonadota</taxon>
        <taxon>Gammaproteobacteria</taxon>
        <taxon>Alteromonadales</taxon>
        <taxon>Alteromonadaceae</taxon>
        <taxon>Alkalimarinus</taxon>
    </lineage>
</organism>
<dbReference type="PANTHER" id="PTHR37421:SF1">
    <property type="entry name" value="UPF0260 PROTEIN YCGN"/>
    <property type="match status" value="1"/>
</dbReference>
<protein>
    <recommendedName>
        <fullName evidence="1">UPF0260 protein NNL22_05285</fullName>
    </recommendedName>
</protein>
<dbReference type="Proteomes" id="UP001164472">
    <property type="component" value="Chromosome"/>
</dbReference>
<dbReference type="NCBIfam" id="NF003507">
    <property type="entry name" value="PRK05170.2-5"/>
    <property type="match status" value="1"/>
</dbReference>
<name>A0A9E8KKC9_9ALTE</name>
<dbReference type="HAMAP" id="MF_00676">
    <property type="entry name" value="UPF0260"/>
    <property type="match status" value="1"/>
</dbReference>
<dbReference type="KEGG" id="asem:NNL22_05285"/>
<dbReference type="InterPro" id="IPR005358">
    <property type="entry name" value="Puta_zinc/iron-chelating_dom"/>
</dbReference>
<dbReference type="InterPro" id="IPR008228">
    <property type="entry name" value="UCP006173"/>
</dbReference>
<comment type="similarity">
    <text evidence="1">Belongs to the UPF0260 family.</text>
</comment>
<dbReference type="RefSeq" id="WP_251812226.1">
    <property type="nucleotide sequence ID" value="NZ_CP101527.1"/>
</dbReference>
<evidence type="ECO:0000256" key="1">
    <source>
        <dbReference type="HAMAP-Rule" id="MF_00676"/>
    </source>
</evidence>
<proteinExistence type="inferred from homology"/>
<gene>
    <name evidence="2" type="ORF">NNL22_05285</name>
</gene>
<evidence type="ECO:0000313" key="2">
    <source>
        <dbReference type="EMBL" id="UZW75996.1"/>
    </source>
</evidence>
<dbReference type="PANTHER" id="PTHR37421">
    <property type="entry name" value="UPF0260 PROTEIN YCGN"/>
    <property type="match status" value="1"/>
</dbReference>
<dbReference type="NCBIfam" id="NF003501">
    <property type="entry name" value="PRK05170.1-5"/>
    <property type="match status" value="1"/>
</dbReference>
<dbReference type="PIRSF" id="PIRSF006173">
    <property type="entry name" value="UCP006173"/>
    <property type="match status" value="1"/>
</dbReference>
<reference evidence="2" key="1">
    <citation type="submission" date="2022-07" db="EMBL/GenBank/DDBJ databases">
        <title>Alkalimarinus sp. nov., isolated from gut of a Alitta virens.</title>
        <authorList>
            <person name="Yang A.I."/>
            <person name="Shin N.-R."/>
        </authorList>
    </citation>
    <scope>NUCLEOTIDE SEQUENCE</scope>
    <source>
        <strain evidence="2">FA028</strain>
    </source>
</reference>
<evidence type="ECO:0000313" key="3">
    <source>
        <dbReference type="Proteomes" id="UP001164472"/>
    </source>
</evidence>
<dbReference type="AlphaFoldDB" id="A0A9E8KKC9"/>
<sequence length="151" mass="17172">MIAQVSPFWVVKTLPEMSKEEWESLCDGCGKCCLQKLEDEDTGDLYYTDLACQYLDHQTCRCQSYQSRLEKVESCISLSLQRLDEFAWLPSSCAYRLLLEGNPLPEWHPLVTGDPNSVHSSGQSVKGKVVCETRIPESDWEDHIIEGVINL</sequence>